<protein>
    <recommendedName>
        <fullName evidence="4">Plasmid stabilization protein</fullName>
    </recommendedName>
</protein>
<reference evidence="2 3" key="1">
    <citation type="submission" date="2019-04" db="EMBL/GenBank/DDBJ databases">
        <authorList>
            <person name="Van Vliet M D."/>
        </authorList>
    </citation>
    <scope>NUCLEOTIDE SEQUENCE [LARGE SCALE GENOMIC DNA]</scope>
    <source>
        <strain evidence="2 3">F21</strain>
    </source>
</reference>
<organism evidence="2 3">
    <name type="scientific">Pontiella sulfatireligans</name>
    <dbReference type="NCBI Taxonomy" id="2750658"/>
    <lineage>
        <taxon>Bacteria</taxon>
        <taxon>Pseudomonadati</taxon>
        <taxon>Kiritimatiellota</taxon>
        <taxon>Kiritimatiellia</taxon>
        <taxon>Kiritimatiellales</taxon>
        <taxon>Pontiellaceae</taxon>
        <taxon>Pontiella</taxon>
    </lineage>
</organism>
<evidence type="ECO:0000313" key="2">
    <source>
        <dbReference type="EMBL" id="VGO22719.1"/>
    </source>
</evidence>
<dbReference type="Pfam" id="PF05016">
    <property type="entry name" value="ParE_toxin"/>
    <property type="match status" value="1"/>
</dbReference>
<keyword evidence="1" id="KW-1277">Toxin-antitoxin system</keyword>
<dbReference type="InterPro" id="IPR007712">
    <property type="entry name" value="RelE/ParE_toxin"/>
</dbReference>
<dbReference type="InterPro" id="IPR035093">
    <property type="entry name" value="RelE/ParE_toxin_dom_sf"/>
</dbReference>
<evidence type="ECO:0000313" key="3">
    <source>
        <dbReference type="Proteomes" id="UP000346198"/>
    </source>
</evidence>
<accession>A0A6C2URF8</accession>
<keyword evidence="3" id="KW-1185">Reference proteome</keyword>
<sequence>MELILSSAAKHYEEEVEGLGKAFVESLRTGLLHIRNHPEASVAIKQNYRRHLLSRFPFGIVYRIDDGTIFVAAVMHLRRKPDYWLTDPAE</sequence>
<proteinExistence type="predicted"/>
<gene>
    <name evidence="2" type="ORF">SCARR_04815</name>
</gene>
<name>A0A6C2URF8_9BACT</name>
<dbReference type="AlphaFoldDB" id="A0A6C2URF8"/>
<evidence type="ECO:0000256" key="1">
    <source>
        <dbReference type="ARBA" id="ARBA00022649"/>
    </source>
</evidence>
<dbReference type="RefSeq" id="WP_136064297.1">
    <property type="nucleotide sequence ID" value="NZ_CAAHFH010000002.1"/>
</dbReference>
<evidence type="ECO:0008006" key="4">
    <source>
        <dbReference type="Google" id="ProtNLM"/>
    </source>
</evidence>
<dbReference type="Gene3D" id="3.30.2310.20">
    <property type="entry name" value="RelE-like"/>
    <property type="match status" value="1"/>
</dbReference>
<dbReference type="EMBL" id="CAAHFH010000002">
    <property type="protein sequence ID" value="VGO22719.1"/>
    <property type="molecule type" value="Genomic_DNA"/>
</dbReference>
<dbReference type="Proteomes" id="UP000346198">
    <property type="component" value="Unassembled WGS sequence"/>
</dbReference>